<gene>
    <name evidence="4" type="ORF">BGW36DRAFT_336440</name>
</gene>
<dbReference type="InterPro" id="IPR002347">
    <property type="entry name" value="SDR_fam"/>
</dbReference>
<dbReference type="RefSeq" id="XP_046075439.1">
    <property type="nucleotide sequence ID" value="XM_046212966.1"/>
</dbReference>
<dbReference type="Pfam" id="PF00106">
    <property type="entry name" value="adh_short"/>
    <property type="match status" value="1"/>
</dbReference>
<organism evidence="4 5">
    <name type="scientific">Talaromyces proteolyticus</name>
    <dbReference type="NCBI Taxonomy" id="1131652"/>
    <lineage>
        <taxon>Eukaryota</taxon>
        <taxon>Fungi</taxon>
        <taxon>Dikarya</taxon>
        <taxon>Ascomycota</taxon>
        <taxon>Pezizomycotina</taxon>
        <taxon>Eurotiomycetes</taxon>
        <taxon>Eurotiomycetidae</taxon>
        <taxon>Eurotiales</taxon>
        <taxon>Trichocomaceae</taxon>
        <taxon>Talaromyces</taxon>
        <taxon>Talaromyces sect. Bacilispori</taxon>
    </lineage>
</organism>
<evidence type="ECO:0000313" key="4">
    <source>
        <dbReference type="EMBL" id="KAH8702063.1"/>
    </source>
</evidence>
<dbReference type="GO" id="GO:0005811">
    <property type="term" value="C:lipid droplet"/>
    <property type="evidence" value="ECO:0007669"/>
    <property type="project" value="TreeGrafter"/>
</dbReference>
<dbReference type="SUPFAM" id="SSF51735">
    <property type="entry name" value="NAD(P)-binding Rossmann-fold domains"/>
    <property type="match status" value="1"/>
</dbReference>
<dbReference type="PRINTS" id="PR00081">
    <property type="entry name" value="GDHRDH"/>
</dbReference>
<protein>
    <recommendedName>
        <fullName evidence="6">NAD(P)-binding protein</fullName>
    </recommendedName>
</protein>
<dbReference type="GO" id="GO:0004806">
    <property type="term" value="F:triacylglycerol lipase activity"/>
    <property type="evidence" value="ECO:0007669"/>
    <property type="project" value="TreeGrafter"/>
</dbReference>
<dbReference type="Proteomes" id="UP001201262">
    <property type="component" value="Unassembled WGS sequence"/>
</dbReference>
<dbReference type="GO" id="GO:0019433">
    <property type="term" value="P:triglyceride catabolic process"/>
    <property type="evidence" value="ECO:0007669"/>
    <property type="project" value="TreeGrafter"/>
</dbReference>
<dbReference type="GeneID" id="70243253"/>
<keyword evidence="5" id="KW-1185">Reference proteome</keyword>
<dbReference type="PRINTS" id="PR00080">
    <property type="entry name" value="SDRFAMILY"/>
</dbReference>
<dbReference type="PANTHER" id="PTHR44169:SF6">
    <property type="entry name" value="NADPH-DEPENDENT 1-ACYLDIHYDROXYACETONE PHOSPHATE REDUCTASE"/>
    <property type="match status" value="1"/>
</dbReference>
<evidence type="ECO:0000313" key="5">
    <source>
        <dbReference type="Proteomes" id="UP001201262"/>
    </source>
</evidence>
<accession>A0AAD4KYC6</accession>
<dbReference type="GO" id="GO:0005783">
    <property type="term" value="C:endoplasmic reticulum"/>
    <property type="evidence" value="ECO:0007669"/>
    <property type="project" value="TreeGrafter"/>
</dbReference>
<dbReference type="GO" id="GO:0006654">
    <property type="term" value="P:phosphatidic acid biosynthetic process"/>
    <property type="evidence" value="ECO:0007669"/>
    <property type="project" value="TreeGrafter"/>
</dbReference>
<dbReference type="Gene3D" id="3.40.50.720">
    <property type="entry name" value="NAD(P)-binding Rossmann-like Domain"/>
    <property type="match status" value="1"/>
</dbReference>
<evidence type="ECO:0008006" key="6">
    <source>
        <dbReference type="Google" id="ProtNLM"/>
    </source>
</evidence>
<dbReference type="EMBL" id="JAJTJA010000003">
    <property type="protein sequence ID" value="KAH8702063.1"/>
    <property type="molecule type" value="Genomic_DNA"/>
</dbReference>
<reference evidence="4" key="1">
    <citation type="submission" date="2021-12" db="EMBL/GenBank/DDBJ databases">
        <title>Convergent genome expansion in fungi linked to evolution of root-endophyte symbiosis.</title>
        <authorList>
            <consortium name="DOE Joint Genome Institute"/>
            <person name="Ke Y.-H."/>
            <person name="Bonito G."/>
            <person name="Liao H.-L."/>
            <person name="Looney B."/>
            <person name="Rojas-Flechas A."/>
            <person name="Nash J."/>
            <person name="Hameed K."/>
            <person name="Schadt C."/>
            <person name="Martin F."/>
            <person name="Crous P.W."/>
            <person name="Miettinen O."/>
            <person name="Magnuson J.K."/>
            <person name="Labbe J."/>
            <person name="Jacobson D."/>
            <person name="Doktycz M.J."/>
            <person name="Veneault-Fourrey C."/>
            <person name="Kuo A."/>
            <person name="Mondo S."/>
            <person name="Calhoun S."/>
            <person name="Riley R."/>
            <person name="Ohm R."/>
            <person name="LaButti K."/>
            <person name="Andreopoulos B."/>
            <person name="Pangilinan J."/>
            <person name="Nolan M."/>
            <person name="Tritt A."/>
            <person name="Clum A."/>
            <person name="Lipzen A."/>
            <person name="Daum C."/>
            <person name="Barry K."/>
            <person name="Grigoriev I.V."/>
            <person name="Vilgalys R."/>
        </authorList>
    </citation>
    <scope>NUCLEOTIDE SEQUENCE</scope>
    <source>
        <strain evidence="4">PMI_201</strain>
    </source>
</reference>
<dbReference type="PANTHER" id="PTHR44169">
    <property type="entry name" value="NADPH-DEPENDENT 1-ACYLDIHYDROXYACETONE PHOSPHATE REDUCTASE"/>
    <property type="match status" value="1"/>
</dbReference>
<evidence type="ECO:0000256" key="1">
    <source>
        <dbReference type="ARBA" id="ARBA00006484"/>
    </source>
</evidence>
<comment type="similarity">
    <text evidence="1 3">Belongs to the short-chain dehydrogenases/reductases (SDR) family.</text>
</comment>
<evidence type="ECO:0000256" key="3">
    <source>
        <dbReference type="RuleBase" id="RU000363"/>
    </source>
</evidence>
<evidence type="ECO:0000256" key="2">
    <source>
        <dbReference type="ARBA" id="ARBA00023002"/>
    </source>
</evidence>
<proteinExistence type="inferred from homology"/>
<sequence>MTITRKSCLVTGCYAGGVGAALALAFSNKCYPVFATARSPSKIPQAMHVAPNITVLALDVVSSEPIAAVAKTVRSQPDGKLDVLINSAGLGLTKPAMDTSIAEAKKLFDANYFGVLDLTQAFIHMLVKARGCIVTNASVGSRTPVSFCSVYNGTKAALIQAVEVWCLEMAPLGVRVLTLITGGVQMKFLANVPLLTLPENSYYSGIKNIIEEQTD</sequence>
<name>A0AAD4KYC6_9EURO</name>
<dbReference type="InterPro" id="IPR036291">
    <property type="entry name" value="NAD(P)-bd_dom_sf"/>
</dbReference>
<dbReference type="GO" id="GO:0000140">
    <property type="term" value="F:acylglycerone-phosphate reductase (NADP+) activity"/>
    <property type="evidence" value="ECO:0007669"/>
    <property type="project" value="TreeGrafter"/>
</dbReference>
<keyword evidence="2" id="KW-0560">Oxidoreductase</keyword>
<comment type="caution">
    <text evidence="4">The sequence shown here is derived from an EMBL/GenBank/DDBJ whole genome shotgun (WGS) entry which is preliminary data.</text>
</comment>
<dbReference type="AlphaFoldDB" id="A0AAD4KYC6"/>